<dbReference type="EMBL" id="HBUE01072805">
    <property type="protein sequence ID" value="CAG6473464.1"/>
    <property type="molecule type" value="Transcribed_RNA"/>
</dbReference>
<dbReference type="PROSITE" id="PS50958">
    <property type="entry name" value="SMB_2"/>
    <property type="match status" value="1"/>
</dbReference>
<dbReference type="AlphaFoldDB" id="A0A8D8BKT8"/>
<dbReference type="InterPro" id="IPR000884">
    <property type="entry name" value="TSP1_rpt"/>
</dbReference>
<dbReference type="PROSITE" id="PS00524">
    <property type="entry name" value="SMB_1"/>
    <property type="match status" value="1"/>
</dbReference>
<protein>
    <submittedName>
        <fullName evidence="7">Somatomedin-B and thrombospondin type-1 domain-containing protein</fullName>
    </submittedName>
</protein>
<dbReference type="InterPro" id="IPR001212">
    <property type="entry name" value="Somatomedin_B_dom"/>
</dbReference>
<feature type="compositionally biased region" description="Basic residues" evidence="4">
    <location>
        <begin position="266"/>
        <end position="276"/>
    </location>
</feature>
<dbReference type="SUPFAM" id="SSF82895">
    <property type="entry name" value="TSP-1 type 1 repeat"/>
    <property type="match status" value="1"/>
</dbReference>
<dbReference type="EMBL" id="HBUE01072806">
    <property type="protein sequence ID" value="CAG6473465.1"/>
    <property type="molecule type" value="Transcribed_RNA"/>
</dbReference>
<evidence type="ECO:0000313" key="7">
    <source>
        <dbReference type="EMBL" id="CAG6473466.1"/>
    </source>
</evidence>
<dbReference type="PROSITE" id="PS51257">
    <property type="entry name" value="PROKAR_LIPOPROTEIN"/>
    <property type="match status" value="1"/>
</dbReference>
<dbReference type="InterPro" id="IPR039942">
    <property type="entry name" value="SBSPO"/>
</dbReference>
<keyword evidence="2" id="KW-1015">Disulfide bond</keyword>
<feature type="compositionally biased region" description="Polar residues" evidence="4">
    <location>
        <begin position="240"/>
        <end position="254"/>
    </location>
</feature>
<dbReference type="InterPro" id="IPR036383">
    <property type="entry name" value="TSP1_rpt_sf"/>
</dbReference>
<evidence type="ECO:0000259" key="6">
    <source>
        <dbReference type="PROSITE" id="PS50958"/>
    </source>
</evidence>
<evidence type="ECO:0000256" key="1">
    <source>
        <dbReference type="ARBA" id="ARBA00022729"/>
    </source>
</evidence>
<dbReference type="EMBL" id="HBUE01152004">
    <property type="protein sequence ID" value="CAG6505770.1"/>
    <property type="molecule type" value="Transcribed_RNA"/>
</dbReference>
<dbReference type="EMBL" id="HBUE01072804">
    <property type="protein sequence ID" value="CAG6473463.1"/>
    <property type="molecule type" value="Transcribed_RNA"/>
</dbReference>
<dbReference type="PANTHER" id="PTHR20920">
    <property type="entry name" value="RPE-SPONDIN"/>
    <property type="match status" value="1"/>
</dbReference>
<keyword evidence="1 5" id="KW-0732">Signal</keyword>
<dbReference type="Pfam" id="PF01033">
    <property type="entry name" value="Somatomedin_B"/>
    <property type="match status" value="1"/>
</dbReference>
<dbReference type="EMBL" id="HBUE01072807">
    <property type="protein sequence ID" value="CAG6473466.1"/>
    <property type="molecule type" value="Transcribed_RNA"/>
</dbReference>
<feature type="region of interest" description="Disordered" evidence="4">
    <location>
        <begin position="240"/>
        <end position="280"/>
    </location>
</feature>
<dbReference type="Gene3D" id="4.10.410.20">
    <property type="match status" value="1"/>
</dbReference>
<sequence>MSANRRAGMCPTWWPTVALALVVVAGCVPGALGGSCREAALCCNGRDSSCVVQKAPLNAIIEDLNDKPCYCDHACLRLGDCCDDFKAHCGVIDCLVSEWGPWSECDTTCGTGMMSRTRIIEQKPQNGGKHCPSLVQKRGCQGLKCHNHHDRKVLRETALLLPANLSKSRHENDTSDIRRNLRLRYKNAFKHNRGNEYCIEYEVIKATKACHRDKTYSALAEGDRVVVRCDLEALHEDTSATGATTATEISNNSIQDDDDAAEGEPHHKHERKPKFRCRGEGLTGRSTRFTSLALPSCRGKWMRVTAKQLKKCSSAEEQFIFV</sequence>
<keyword evidence="3" id="KW-0325">Glycoprotein</keyword>
<name>A0A8D8BKT8_CULPI</name>
<dbReference type="PANTHER" id="PTHR20920:SF5">
    <property type="entry name" value="SMB DOMAIN-CONTAINING PROTEIN"/>
    <property type="match status" value="1"/>
</dbReference>
<dbReference type="EMBL" id="HBUE01072802">
    <property type="protein sequence ID" value="CAG6473461.1"/>
    <property type="molecule type" value="Transcribed_RNA"/>
</dbReference>
<proteinExistence type="predicted"/>
<dbReference type="FunFam" id="2.20.100.10:FF:000026">
    <property type="entry name" value="Spondin 1"/>
    <property type="match status" value="1"/>
</dbReference>
<dbReference type="Pfam" id="PF19028">
    <property type="entry name" value="TSP1_spondin"/>
    <property type="match status" value="1"/>
</dbReference>
<feature type="signal peptide" evidence="5">
    <location>
        <begin position="1"/>
        <end position="33"/>
    </location>
</feature>
<dbReference type="InterPro" id="IPR044004">
    <property type="entry name" value="TSP1_spondin_dom"/>
</dbReference>
<evidence type="ECO:0000256" key="4">
    <source>
        <dbReference type="SAM" id="MobiDB-lite"/>
    </source>
</evidence>
<dbReference type="SUPFAM" id="SSF90188">
    <property type="entry name" value="Somatomedin B domain"/>
    <property type="match status" value="1"/>
</dbReference>
<feature type="chain" id="PRO_5033954872" evidence="5">
    <location>
        <begin position="34"/>
        <end position="322"/>
    </location>
</feature>
<evidence type="ECO:0000256" key="2">
    <source>
        <dbReference type="ARBA" id="ARBA00023157"/>
    </source>
</evidence>
<reference evidence="7" key="1">
    <citation type="submission" date="2021-05" db="EMBL/GenBank/DDBJ databases">
        <authorList>
            <person name="Alioto T."/>
            <person name="Alioto T."/>
            <person name="Gomez Garrido J."/>
        </authorList>
    </citation>
    <scope>NUCLEOTIDE SEQUENCE</scope>
</reference>
<accession>A0A8D8BKT8</accession>
<dbReference type="PROSITE" id="PS50092">
    <property type="entry name" value="TSP1"/>
    <property type="match status" value="1"/>
</dbReference>
<dbReference type="EMBL" id="HBUE01257006">
    <property type="protein sequence ID" value="CAG6557069.1"/>
    <property type="molecule type" value="Transcribed_RNA"/>
</dbReference>
<dbReference type="EMBL" id="HBUE01072803">
    <property type="protein sequence ID" value="CAG6473462.1"/>
    <property type="molecule type" value="Transcribed_RNA"/>
</dbReference>
<feature type="domain" description="SMB" evidence="6">
    <location>
        <begin position="38"/>
        <end position="93"/>
    </location>
</feature>
<dbReference type="SMART" id="SM00209">
    <property type="entry name" value="TSP1"/>
    <property type="match status" value="1"/>
</dbReference>
<evidence type="ECO:0000256" key="5">
    <source>
        <dbReference type="SAM" id="SignalP"/>
    </source>
</evidence>
<organism evidence="7">
    <name type="scientific">Culex pipiens</name>
    <name type="common">House mosquito</name>
    <dbReference type="NCBI Taxonomy" id="7175"/>
    <lineage>
        <taxon>Eukaryota</taxon>
        <taxon>Metazoa</taxon>
        <taxon>Ecdysozoa</taxon>
        <taxon>Arthropoda</taxon>
        <taxon>Hexapoda</taxon>
        <taxon>Insecta</taxon>
        <taxon>Pterygota</taxon>
        <taxon>Neoptera</taxon>
        <taxon>Endopterygota</taxon>
        <taxon>Diptera</taxon>
        <taxon>Nematocera</taxon>
        <taxon>Culicoidea</taxon>
        <taxon>Culicidae</taxon>
        <taxon>Culicinae</taxon>
        <taxon>Culicini</taxon>
        <taxon>Culex</taxon>
        <taxon>Culex</taxon>
    </lineage>
</organism>
<evidence type="ECO:0000256" key="3">
    <source>
        <dbReference type="ARBA" id="ARBA00023180"/>
    </source>
</evidence>
<dbReference type="EMBL" id="HBUE01152003">
    <property type="protein sequence ID" value="CAG6505769.1"/>
    <property type="molecule type" value="Transcribed_RNA"/>
</dbReference>
<dbReference type="InterPro" id="IPR036024">
    <property type="entry name" value="Somatomedin_B-like_dom_sf"/>
</dbReference>
<dbReference type="Gene3D" id="2.20.100.10">
    <property type="entry name" value="Thrombospondin type-1 (TSP1) repeat"/>
    <property type="match status" value="1"/>
</dbReference>
<dbReference type="EMBL" id="HBUE01257005">
    <property type="protein sequence ID" value="CAG6557068.1"/>
    <property type="molecule type" value="Transcribed_RNA"/>
</dbReference>